<gene>
    <name evidence="2" type="ORF">PRUPE_7G045200</name>
</gene>
<dbReference type="Gramene" id="ONH94997">
    <property type="protein sequence ID" value="ONH94997"/>
    <property type="gene ID" value="PRUPE_7G045200"/>
</dbReference>
<evidence type="ECO:0000256" key="1">
    <source>
        <dbReference type="SAM" id="MobiDB-lite"/>
    </source>
</evidence>
<organism evidence="2 3">
    <name type="scientific">Prunus persica</name>
    <name type="common">Peach</name>
    <name type="synonym">Amygdalus persica</name>
    <dbReference type="NCBI Taxonomy" id="3760"/>
    <lineage>
        <taxon>Eukaryota</taxon>
        <taxon>Viridiplantae</taxon>
        <taxon>Streptophyta</taxon>
        <taxon>Embryophyta</taxon>
        <taxon>Tracheophyta</taxon>
        <taxon>Spermatophyta</taxon>
        <taxon>Magnoliopsida</taxon>
        <taxon>eudicotyledons</taxon>
        <taxon>Gunneridae</taxon>
        <taxon>Pentapetalae</taxon>
        <taxon>rosids</taxon>
        <taxon>fabids</taxon>
        <taxon>Rosales</taxon>
        <taxon>Rosaceae</taxon>
        <taxon>Amygdaloideae</taxon>
        <taxon>Amygdaleae</taxon>
        <taxon>Prunus</taxon>
    </lineage>
</organism>
<dbReference type="Proteomes" id="UP000006882">
    <property type="component" value="Chromosome G7"/>
</dbReference>
<proteinExistence type="predicted"/>
<name>A0A251N6N8_PRUPE</name>
<sequence>MTRILFKQTTRDKTTGYQYHPPRKRQVNRLILNHVKSQQTHPQPCEEYASGFGISGMEEPVGTNLIPTQQINHQ</sequence>
<dbReference type="EMBL" id="CM007657">
    <property type="protein sequence ID" value="ONH94997.1"/>
    <property type="molecule type" value="Genomic_DNA"/>
</dbReference>
<evidence type="ECO:0000313" key="2">
    <source>
        <dbReference type="EMBL" id="ONH94997.1"/>
    </source>
</evidence>
<accession>A0A251N6N8</accession>
<feature type="region of interest" description="Disordered" evidence="1">
    <location>
        <begin position="1"/>
        <end position="20"/>
    </location>
</feature>
<dbReference type="AlphaFoldDB" id="A0A251N6N8"/>
<evidence type="ECO:0000313" key="3">
    <source>
        <dbReference type="Proteomes" id="UP000006882"/>
    </source>
</evidence>
<protein>
    <submittedName>
        <fullName evidence="2">Uncharacterized protein</fullName>
    </submittedName>
</protein>
<reference evidence="2 3" key="1">
    <citation type="journal article" date="2013" name="Nat. Genet.">
        <title>The high-quality draft genome of peach (Prunus persica) identifies unique patterns of genetic diversity, domestication and genome evolution.</title>
        <authorList>
            <consortium name="International Peach Genome Initiative"/>
            <person name="Verde I."/>
            <person name="Abbott A.G."/>
            <person name="Scalabrin S."/>
            <person name="Jung S."/>
            <person name="Shu S."/>
            <person name="Marroni F."/>
            <person name="Zhebentyayeva T."/>
            <person name="Dettori M.T."/>
            <person name="Grimwood J."/>
            <person name="Cattonaro F."/>
            <person name="Zuccolo A."/>
            <person name="Rossini L."/>
            <person name="Jenkins J."/>
            <person name="Vendramin E."/>
            <person name="Meisel L.A."/>
            <person name="Decroocq V."/>
            <person name="Sosinski B."/>
            <person name="Prochnik S."/>
            <person name="Mitros T."/>
            <person name="Policriti A."/>
            <person name="Cipriani G."/>
            <person name="Dondini L."/>
            <person name="Ficklin S."/>
            <person name="Goodstein D.M."/>
            <person name="Xuan P."/>
            <person name="Del Fabbro C."/>
            <person name="Aramini V."/>
            <person name="Copetti D."/>
            <person name="Gonzalez S."/>
            <person name="Horner D.S."/>
            <person name="Falchi R."/>
            <person name="Lucas S."/>
            <person name="Mica E."/>
            <person name="Maldonado J."/>
            <person name="Lazzari B."/>
            <person name="Bielenberg D."/>
            <person name="Pirona R."/>
            <person name="Miculan M."/>
            <person name="Barakat A."/>
            <person name="Testolin R."/>
            <person name="Stella A."/>
            <person name="Tartarini S."/>
            <person name="Tonutti P."/>
            <person name="Arus P."/>
            <person name="Orellana A."/>
            <person name="Wells C."/>
            <person name="Main D."/>
            <person name="Vizzotto G."/>
            <person name="Silva H."/>
            <person name="Salamini F."/>
            <person name="Schmutz J."/>
            <person name="Morgante M."/>
            <person name="Rokhsar D.S."/>
        </authorList>
    </citation>
    <scope>NUCLEOTIDE SEQUENCE [LARGE SCALE GENOMIC DNA]</scope>
    <source>
        <strain evidence="3">cv. Nemared</strain>
    </source>
</reference>
<keyword evidence="3" id="KW-1185">Reference proteome</keyword>